<dbReference type="EMBL" id="FPHJ01000048">
    <property type="protein sequence ID" value="SFV65573.1"/>
    <property type="molecule type" value="Genomic_DNA"/>
</dbReference>
<dbReference type="PIRSF" id="PIRSF003230">
    <property type="entry name" value="YbgC"/>
    <property type="match status" value="1"/>
</dbReference>
<evidence type="ECO:0000313" key="3">
    <source>
        <dbReference type="EMBL" id="SFV65573.1"/>
    </source>
</evidence>
<dbReference type="FunFam" id="3.10.129.10:FF:000004">
    <property type="entry name" value="Tol-pal system-associated acyl-CoA thioesterase"/>
    <property type="match status" value="1"/>
</dbReference>
<dbReference type="InterPro" id="IPR006684">
    <property type="entry name" value="YbgC/YbaW"/>
</dbReference>
<dbReference type="InterPro" id="IPR014166">
    <property type="entry name" value="Tol-Pal_acyl-CoA_thioesterase"/>
</dbReference>
<dbReference type="PANTHER" id="PTHR31793:SF37">
    <property type="entry name" value="ACYL-COA THIOESTER HYDROLASE YBGC"/>
    <property type="match status" value="1"/>
</dbReference>
<dbReference type="PANTHER" id="PTHR31793">
    <property type="entry name" value="4-HYDROXYBENZOYL-COA THIOESTERASE FAMILY MEMBER"/>
    <property type="match status" value="1"/>
</dbReference>
<evidence type="ECO:0000256" key="1">
    <source>
        <dbReference type="ARBA" id="ARBA00005953"/>
    </source>
</evidence>
<dbReference type="Pfam" id="PF13279">
    <property type="entry name" value="4HBT_2"/>
    <property type="match status" value="1"/>
</dbReference>
<dbReference type="InterPro" id="IPR050563">
    <property type="entry name" value="4-hydroxybenzoyl-CoA_TE"/>
</dbReference>
<organism evidence="3">
    <name type="scientific">hydrothermal vent metagenome</name>
    <dbReference type="NCBI Taxonomy" id="652676"/>
    <lineage>
        <taxon>unclassified sequences</taxon>
        <taxon>metagenomes</taxon>
        <taxon>ecological metagenomes</taxon>
    </lineage>
</organism>
<reference evidence="3" key="1">
    <citation type="submission" date="2016-10" db="EMBL/GenBank/DDBJ databases">
        <authorList>
            <person name="de Groot N.N."/>
        </authorList>
    </citation>
    <scope>NUCLEOTIDE SEQUENCE</scope>
</reference>
<dbReference type="Gene3D" id="3.10.129.10">
    <property type="entry name" value="Hotdog Thioesterase"/>
    <property type="match status" value="1"/>
</dbReference>
<comment type="similarity">
    <text evidence="1">Belongs to the 4-hydroxybenzoyl-CoA thioesterase family.</text>
</comment>
<dbReference type="GO" id="GO:0047617">
    <property type="term" value="F:fatty acyl-CoA hydrolase activity"/>
    <property type="evidence" value="ECO:0007669"/>
    <property type="project" value="TreeGrafter"/>
</dbReference>
<dbReference type="CDD" id="cd00586">
    <property type="entry name" value="4HBT"/>
    <property type="match status" value="1"/>
</dbReference>
<dbReference type="AlphaFoldDB" id="A0A1W1CIN0"/>
<dbReference type="NCBIfam" id="TIGR00051">
    <property type="entry name" value="YbgC/FadM family acyl-CoA thioesterase"/>
    <property type="match status" value="1"/>
</dbReference>
<gene>
    <name evidence="3" type="ORF">MNB_SUP05-5-282</name>
</gene>
<evidence type="ECO:0000256" key="2">
    <source>
        <dbReference type="ARBA" id="ARBA00022801"/>
    </source>
</evidence>
<keyword evidence="2" id="KW-0378">Hydrolase</keyword>
<dbReference type="SUPFAM" id="SSF54637">
    <property type="entry name" value="Thioesterase/thiol ester dehydrase-isomerase"/>
    <property type="match status" value="1"/>
</dbReference>
<accession>A0A1W1CIN0</accession>
<proteinExistence type="inferred from homology"/>
<sequence>MDFPIRIYYEDTDAGGVVYYANYLKFIERARTEYLTQCGLEQDIIREENNIVFVVRKVTAEYIKPAKFNDRLLVQTKITNISKVSIIFTQKILDKITNKVLFSSLVEVVSVDFLSFKIKRIPKPILEKIK</sequence>
<dbReference type="NCBIfam" id="TIGR02799">
    <property type="entry name" value="thio_ybgC"/>
    <property type="match status" value="1"/>
</dbReference>
<protein>
    <submittedName>
        <fullName evidence="3">4-hydroxybenzoyl-CoA thioesterase family active site</fullName>
    </submittedName>
</protein>
<name>A0A1W1CIN0_9ZZZZ</name>
<dbReference type="InterPro" id="IPR029069">
    <property type="entry name" value="HotDog_dom_sf"/>
</dbReference>